<dbReference type="GO" id="GO:0017025">
    <property type="term" value="F:TBP-class protein binding"/>
    <property type="evidence" value="ECO:0007669"/>
    <property type="project" value="TreeGrafter"/>
</dbReference>
<evidence type="ECO:0000256" key="4">
    <source>
        <dbReference type="ARBA" id="ARBA00023163"/>
    </source>
</evidence>
<dbReference type="InterPro" id="IPR003228">
    <property type="entry name" value="TFIID_TAF12_dom"/>
</dbReference>
<feature type="compositionally biased region" description="Polar residues" evidence="6">
    <location>
        <begin position="171"/>
        <end position="180"/>
    </location>
</feature>
<dbReference type="FunFam" id="1.10.20.10:FF:000011">
    <property type="entry name" value="Transcription initiation factor TFIID subunit 12"/>
    <property type="match status" value="1"/>
</dbReference>
<dbReference type="CDD" id="cd07981">
    <property type="entry name" value="HFD_TAF12"/>
    <property type="match status" value="1"/>
</dbReference>
<evidence type="ECO:0000256" key="3">
    <source>
        <dbReference type="ARBA" id="ARBA00023015"/>
    </source>
</evidence>
<comment type="subcellular location">
    <subcellularLocation>
        <location evidence="1">Nucleus</location>
    </subcellularLocation>
</comment>
<evidence type="ECO:0000313" key="9">
    <source>
        <dbReference type="Proteomes" id="UP001054252"/>
    </source>
</evidence>
<evidence type="ECO:0000259" key="7">
    <source>
        <dbReference type="Pfam" id="PF03847"/>
    </source>
</evidence>
<gene>
    <name evidence="8" type="ORF">SLEP1_g11365</name>
</gene>
<feature type="compositionally biased region" description="Polar residues" evidence="6">
    <location>
        <begin position="305"/>
        <end position="318"/>
    </location>
</feature>
<dbReference type="GO" id="GO:0046982">
    <property type="term" value="F:protein heterodimerization activity"/>
    <property type="evidence" value="ECO:0007669"/>
    <property type="project" value="InterPro"/>
</dbReference>
<comment type="similarity">
    <text evidence="2">Belongs to the TAF12 family.</text>
</comment>
<keyword evidence="3" id="KW-0805">Transcription regulation</keyword>
<sequence length="557" mass="59194">MDKQQTTSSAPSTTTPAAAASSASISEPPQQPPVQSQPLQQQLPQSSTPVTSSSSSSSSSNPNPNPIPKPLSATTPLTPQQPPQPLATPSLLRPTSATAGTPSLSRPWQQQQFSHFSSSSSVSSSTSPSISGPQRGGIPVSVAAAHPNPSSPLPSPSQPTSFSGSFGQHFGTASNSNAAQARQPMQGMQGMGMVGSLGSSSQLRPGGISAHHQQRPVQTPLRPTLSPNSQSTATQRPVRPPLVPQSSQSSPSNATQNFQGHGFIRMPGVGSGSPAPSTSQSIQAHNQPWLSPGSQGKPPLPPSSYRPQTTSPSLQQRSHVQHHPSPAVPQQQHVPTSQLQQPQSPHQQQEHYGQQFSQSRVQPSLPHQQQIPRTQASASQKPSSLAIVQPNTVQPGMQSRMGNAESDESGGHILSKRSIHELITQIDPSERLDPEVEDILVDIAEDFVDSITTFGCQLAKHRKSDTLEAKDILVHLERNWNMTLPGFSADEIKTYKKPLTTEIHKERLTVIKKSISASEAANARNIFGQATANAKGNLGKMPTNFLGSPNLKIREVT</sequence>
<dbReference type="EMBL" id="BPVZ01000012">
    <property type="protein sequence ID" value="GKU98350.1"/>
    <property type="molecule type" value="Genomic_DNA"/>
</dbReference>
<dbReference type="Pfam" id="PF03847">
    <property type="entry name" value="TFIID_20kDa"/>
    <property type="match status" value="1"/>
</dbReference>
<dbReference type="PANTHER" id="PTHR12264">
    <property type="entry name" value="TRANSCRIPTION INITIATION FACTOR TFIID SUBUNIT 12"/>
    <property type="match status" value="1"/>
</dbReference>
<dbReference type="Proteomes" id="UP001054252">
    <property type="component" value="Unassembled WGS sequence"/>
</dbReference>
<evidence type="ECO:0000256" key="5">
    <source>
        <dbReference type="ARBA" id="ARBA00023242"/>
    </source>
</evidence>
<keyword evidence="4" id="KW-0804">Transcription</keyword>
<dbReference type="SUPFAM" id="SSF47113">
    <property type="entry name" value="Histone-fold"/>
    <property type="match status" value="1"/>
</dbReference>
<feature type="compositionally biased region" description="Polar residues" evidence="6">
    <location>
        <begin position="274"/>
        <end position="294"/>
    </location>
</feature>
<proteinExistence type="inferred from homology"/>
<dbReference type="GO" id="GO:0051123">
    <property type="term" value="P:RNA polymerase II preinitiation complex assembly"/>
    <property type="evidence" value="ECO:0007669"/>
    <property type="project" value="TreeGrafter"/>
</dbReference>
<feature type="compositionally biased region" description="Low complexity" evidence="6">
    <location>
        <begin position="337"/>
        <end position="347"/>
    </location>
</feature>
<comment type="caution">
    <text evidence="8">The sequence shown here is derived from an EMBL/GenBank/DDBJ whole genome shotgun (WGS) entry which is preliminary data.</text>
</comment>
<dbReference type="InterPro" id="IPR037794">
    <property type="entry name" value="TAF12"/>
</dbReference>
<organism evidence="8 9">
    <name type="scientific">Rubroshorea leprosula</name>
    <dbReference type="NCBI Taxonomy" id="152421"/>
    <lineage>
        <taxon>Eukaryota</taxon>
        <taxon>Viridiplantae</taxon>
        <taxon>Streptophyta</taxon>
        <taxon>Embryophyta</taxon>
        <taxon>Tracheophyta</taxon>
        <taxon>Spermatophyta</taxon>
        <taxon>Magnoliopsida</taxon>
        <taxon>eudicotyledons</taxon>
        <taxon>Gunneridae</taxon>
        <taxon>Pentapetalae</taxon>
        <taxon>rosids</taxon>
        <taxon>malvids</taxon>
        <taxon>Malvales</taxon>
        <taxon>Dipterocarpaceae</taxon>
        <taxon>Rubroshorea</taxon>
    </lineage>
</organism>
<dbReference type="AlphaFoldDB" id="A0AAV5ILU7"/>
<feature type="compositionally biased region" description="Polar residues" evidence="6">
    <location>
        <begin position="93"/>
        <end position="113"/>
    </location>
</feature>
<keyword evidence="5" id="KW-0539">Nucleus</keyword>
<feature type="compositionally biased region" description="Polar residues" evidence="6">
    <location>
        <begin position="350"/>
        <end position="383"/>
    </location>
</feature>
<evidence type="ECO:0000256" key="2">
    <source>
        <dbReference type="ARBA" id="ARBA00007530"/>
    </source>
</evidence>
<dbReference type="Gene3D" id="1.10.20.10">
    <property type="entry name" value="Histone, subunit A"/>
    <property type="match status" value="1"/>
</dbReference>
<dbReference type="GO" id="GO:0003677">
    <property type="term" value="F:DNA binding"/>
    <property type="evidence" value="ECO:0007669"/>
    <property type="project" value="TreeGrafter"/>
</dbReference>
<accession>A0AAV5ILU7</accession>
<evidence type="ECO:0000313" key="8">
    <source>
        <dbReference type="EMBL" id="GKU98350.1"/>
    </source>
</evidence>
<reference evidence="8 9" key="1">
    <citation type="journal article" date="2021" name="Commun. Biol.">
        <title>The genome of Shorea leprosula (Dipterocarpaceae) highlights the ecological relevance of drought in aseasonal tropical rainforests.</title>
        <authorList>
            <person name="Ng K.K.S."/>
            <person name="Kobayashi M.J."/>
            <person name="Fawcett J.A."/>
            <person name="Hatakeyama M."/>
            <person name="Paape T."/>
            <person name="Ng C.H."/>
            <person name="Ang C.C."/>
            <person name="Tnah L.H."/>
            <person name="Lee C.T."/>
            <person name="Nishiyama T."/>
            <person name="Sese J."/>
            <person name="O'Brien M.J."/>
            <person name="Copetti D."/>
            <person name="Mohd Noor M.I."/>
            <person name="Ong R.C."/>
            <person name="Putra M."/>
            <person name="Sireger I.Z."/>
            <person name="Indrioko S."/>
            <person name="Kosugi Y."/>
            <person name="Izuno A."/>
            <person name="Isagi Y."/>
            <person name="Lee S.L."/>
            <person name="Shimizu K.K."/>
        </authorList>
    </citation>
    <scope>NUCLEOTIDE SEQUENCE [LARGE SCALE GENOMIC DNA]</scope>
    <source>
        <strain evidence="8">214</strain>
    </source>
</reference>
<feature type="compositionally biased region" description="Low complexity" evidence="6">
    <location>
        <begin position="114"/>
        <end position="131"/>
    </location>
</feature>
<feature type="region of interest" description="Disordered" evidence="6">
    <location>
        <begin position="1"/>
        <end position="415"/>
    </location>
</feature>
<keyword evidence="9" id="KW-1185">Reference proteome</keyword>
<dbReference type="GO" id="GO:0000124">
    <property type="term" value="C:SAGA complex"/>
    <property type="evidence" value="ECO:0007669"/>
    <property type="project" value="InterPro"/>
</dbReference>
<feature type="compositionally biased region" description="Polar residues" evidence="6">
    <location>
        <begin position="225"/>
        <end position="234"/>
    </location>
</feature>
<name>A0AAV5ILU7_9ROSI</name>
<dbReference type="GO" id="GO:0005669">
    <property type="term" value="C:transcription factor TFIID complex"/>
    <property type="evidence" value="ECO:0007669"/>
    <property type="project" value="InterPro"/>
</dbReference>
<dbReference type="PANTHER" id="PTHR12264:SF21">
    <property type="entry name" value="TRANSCRIPTION INITIATION FACTOR TFIID SUBUNIT 12"/>
    <property type="match status" value="1"/>
</dbReference>
<evidence type="ECO:0000256" key="1">
    <source>
        <dbReference type="ARBA" id="ARBA00004123"/>
    </source>
</evidence>
<evidence type="ECO:0000256" key="6">
    <source>
        <dbReference type="SAM" id="MobiDB-lite"/>
    </source>
</evidence>
<feature type="compositionally biased region" description="Polar residues" evidence="6">
    <location>
        <begin position="389"/>
        <end position="401"/>
    </location>
</feature>
<feature type="compositionally biased region" description="Low complexity" evidence="6">
    <location>
        <begin position="1"/>
        <end position="62"/>
    </location>
</feature>
<feature type="domain" description="Transcription initiation factor TFIID subunit 12" evidence="7">
    <location>
        <begin position="415"/>
        <end position="482"/>
    </location>
</feature>
<dbReference type="InterPro" id="IPR009072">
    <property type="entry name" value="Histone-fold"/>
</dbReference>
<protein>
    <recommendedName>
        <fullName evidence="7">Transcription initiation factor TFIID subunit 12 domain-containing protein</fullName>
    </recommendedName>
</protein>